<dbReference type="EMBL" id="PPTA01000018">
    <property type="protein sequence ID" value="TFA98635.1"/>
    <property type="molecule type" value="Genomic_DNA"/>
</dbReference>
<feature type="compositionally biased region" description="Basic and acidic residues" evidence="1">
    <location>
        <begin position="1"/>
        <end position="27"/>
    </location>
</feature>
<protein>
    <recommendedName>
        <fullName evidence="4">IBB domain-containing protein</fullName>
    </recommendedName>
</protein>
<proteinExistence type="predicted"/>
<accession>A0ABY2GS68</accession>
<name>A0ABY2GS68_9HYPO</name>
<comment type="caution">
    <text evidence="2">The sequence shown here is derived from an EMBL/GenBank/DDBJ whole genome shotgun (WGS) entry which is preliminary data.</text>
</comment>
<reference evidence="2 3" key="1">
    <citation type="submission" date="2018-01" db="EMBL/GenBank/DDBJ databases">
        <title>Genome characterization of the sugarcane-associated fungus Trichoderma ghanense CCMA-1212 and their application in lignocelulose bioconversion.</title>
        <authorList>
            <person name="Steindorff A.S."/>
            <person name="Mendes T.D."/>
            <person name="Vilela E.S.D."/>
            <person name="Rodrigues D.S."/>
            <person name="Formighieri E.F."/>
            <person name="Melo I.S."/>
            <person name="Favaro L.C.L."/>
        </authorList>
    </citation>
    <scope>NUCLEOTIDE SEQUENCE [LARGE SCALE GENOMIC DNA]</scope>
    <source>
        <strain evidence="2 3">CCMA-1212</strain>
    </source>
</reference>
<dbReference type="GeneID" id="300581000"/>
<sequence>MTMAKTEEGEGGKKREMLSDERKHTDANKAQIRTGRRNQELDDPTINRRAMQRRRNEADSAI</sequence>
<keyword evidence="3" id="KW-1185">Reference proteome</keyword>
<organism evidence="2 3">
    <name type="scientific">Trichoderma ghanense</name>
    <dbReference type="NCBI Taxonomy" id="65468"/>
    <lineage>
        <taxon>Eukaryota</taxon>
        <taxon>Fungi</taxon>
        <taxon>Dikarya</taxon>
        <taxon>Ascomycota</taxon>
        <taxon>Pezizomycotina</taxon>
        <taxon>Sordariomycetes</taxon>
        <taxon>Hypocreomycetidae</taxon>
        <taxon>Hypocreales</taxon>
        <taxon>Hypocreaceae</taxon>
        <taxon>Trichoderma</taxon>
    </lineage>
</organism>
<evidence type="ECO:0000256" key="1">
    <source>
        <dbReference type="SAM" id="MobiDB-lite"/>
    </source>
</evidence>
<dbReference type="RefSeq" id="XP_073554837.1">
    <property type="nucleotide sequence ID" value="XM_073706550.1"/>
</dbReference>
<feature type="region of interest" description="Disordered" evidence="1">
    <location>
        <begin position="1"/>
        <end position="62"/>
    </location>
</feature>
<evidence type="ECO:0000313" key="3">
    <source>
        <dbReference type="Proteomes" id="UP001642720"/>
    </source>
</evidence>
<evidence type="ECO:0000313" key="2">
    <source>
        <dbReference type="EMBL" id="TFA98635.1"/>
    </source>
</evidence>
<dbReference type="Proteomes" id="UP001642720">
    <property type="component" value="Unassembled WGS sequence"/>
</dbReference>
<evidence type="ECO:0008006" key="4">
    <source>
        <dbReference type="Google" id="ProtNLM"/>
    </source>
</evidence>
<gene>
    <name evidence="2" type="ORF">CCMA1212_009467</name>
</gene>